<name>A0A1A8WYY6_PLAMA</name>
<dbReference type="VEuPathDB" id="PlasmoDB:PmUG01_14057100"/>
<evidence type="ECO:0000313" key="2">
    <source>
        <dbReference type="EMBL" id="SBS96624.1"/>
    </source>
</evidence>
<evidence type="ECO:0000256" key="1">
    <source>
        <dbReference type="SAM" id="Coils"/>
    </source>
</evidence>
<dbReference type="EMBL" id="FLQW01004196">
    <property type="protein sequence ID" value="SBS96624.1"/>
    <property type="molecule type" value="Genomic_DNA"/>
</dbReference>
<proteinExistence type="predicted"/>
<reference evidence="3" key="1">
    <citation type="submission" date="2016-05" db="EMBL/GenBank/DDBJ databases">
        <authorList>
            <person name="Naeem Raeece"/>
        </authorList>
    </citation>
    <scope>NUCLEOTIDE SEQUENCE [LARGE SCALE GENOMIC DNA]</scope>
</reference>
<dbReference type="Proteomes" id="UP000078597">
    <property type="component" value="Unassembled WGS sequence"/>
</dbReference>
<feature type="non-terminal residue" evidence="2">
    <location>
        <position position="64"/>
    </location>
</feature>
<keyword evidence="1" id="KW-0175">Coiled coil</keyword>
<sequence>MDQGVEKLLNQINEMESKNRLIHMQIEELKTTEKELQKNEKELISEIENTCRQLKCMEKDEIEL</sequence>
<feature type="coiled-coil region" evidence="1">
    <location>
        <begin position="5"/>
        <end position="60"/>
    </location>
</feature>
<organism evidence="2 3">
    <name type="scientific">Plasmodium malariae</name>
    <dbReference type="NCBI Taxonomy" id="5858"/>
    <lineage>
        <taxon>Eukaryota</taxon>
        <taxon>Sar</taxon>
        <taxon>Alveolata</taxon>
        <taxon>Apicomplexa</taxon>
        <taxon>Aconoidasida</taxon>
        <taxon>Haemosporida</taxon>
        <taxon>Plasmodiidae</taxon>
        <taxon>Plasmodium</taxon>
        <taxon>Plasmodium (Plasmodium)</taxon>
    </lineage>
</organism>
<evidence type="ECO:0000313" key="3">
    <source>
        <dbReference type="Proteomes" id="UP000078597"/>
    </source>
</evidence>
<protein>
    <submittedName>
        <fullName evidence="2">Uncharacterized protein</fullName>
    </submittedName>
</protein>
<accession>A0A1A8WYY6</accession>
<dbReference type="AlphaFoldDB" id="A0A1A8WYY6"/>
<gene>
    <name evidence="2" type="ORF">PMALA_055430</name>
</gene>